<name>A0ABP7XKJ8_9ACTN</name>
<proteinExistence type="predicted"/>
<gene>
    <name evidence="1" type="ORF">GCM10022215_23960</name>
</gene>
<dbReference type="Proteomes" id="UP001501495">
    <property type="component" value="Unassembled WGS sequence"/>
</dbReference>
<dbReference type="EMBL" id="BAAAZH010000016">
    <property type="protein sequence ID" value="GAA4120407.1"/>
    <property type="molecule type" value="Genomic_DNA"/>
</dbReference>
<sequence>MITSFPFVDKYRIPQRFLNDKGLRETGTGLSPPRTTVRPMADSVEMLTARLLGTARRHAIDKTPDDVAIAELHTIGRVPSVLGRAAGVALGGWQHDPITHPWSPRIGALLEAAGADLAARDAEAAVVLARLSTQQGRARHP</sequence>
<reference evidence="2" key="1">
    <citation type="journal article" date="2019" name="Int. J. Syst. Evol. Microbiol.">
        <title>The Global Catalogue of Microorganisms (GCM) 10K type strain sequencing project: providing services to taxonomists for standard genome sequencing and annotation.</title>
        <authorList>
            <consortium name="The Broad Institute Genomics Platform"/>
            <consortium name="The Broad Institute Genome Sequencing Center for Infectious Disease"/>
            <person name="Wu L."/>
            <person name="Ma J."/>
        </authorList>
    </citation>
    <scope>NUCLEOTIDE SEQUENCE [LARGE SCALE GENOMIC DNA]</scope>
    <source>
        <strain evidence="2">JCM 16703</strain>
    </source>
</reference>
<organism evidence="1 2">
    <name type="scientific">Nocardioides fonticola</name>
    <dbReference type="NCBI Taxonomy" id="450363"/>
    <lineage>
        <taxon>Bacteria</taxon>
        <taxon>Bacillati</taxon>
        <taxon>Actinomycetota</taxon>
        <taxon>Actinomycetes</taxon>
        <taxon>Propionibacteriales</taxon>
        <taxon>Nocardioidaceae</taxon>
        <taxon>Nocardioides</taxon>
    </lineage>
</organism>
<accession>A0ABP7XKJ8</accession>
<evidence type="ECO:0000313" key="2">
    <source>
        <dbReference type="Proteomes" id="UP001501495"/>
    </source>
</evidence>
<protein>
    <submittedName>
        <fullName evidence="1">Uncharacterized protein</fullName>
    </submittedName>
</protein>
<keyword evidence="2" id="KW-1185">Reference proteome</keyword>
<evidence type="ECO:0000313" key="1">
    <source>
        <dbReference type="EMBL" id="GAA4120407.1"/>
    </source>
</evidence>
<comment type="caution">
    <text evidence="1">The sequence shown here is derived from an EMBL/GenBank/DDBJ whole genome shotgun (WGS) entry which is preliminary data.</text>
</comment>